<protein>
    <submittedName>
        <fullName evidence="1">Uncharacterized protein</fullName>
    </submittedName>
</protein>
<keyword evidence="2" id="KW-1185">Reference proteome</keyword>
<organism evidence="1 2">
    <name type="scientific">Fodinibius sediminis</name>
    <dbReference type="NCBI Taxonomy" id="1214077"/>
    <lineage>
        <taxon>Bacteria</taxon>
        <taxon>Pseudomonadati</taxon>
        <taxon>Balneolota</taxon>
        <taxon>Balneolia</taxon>
        <taxon>Balneolales</taxon>
        <taxon>Balneolaceae</taxon>
        <taxon>Fodinibius</taxon>
    </lineage>
</organism>
<name>A0A521DXN9_9BACT</name>
<proteinExistence type="predicted"/>
<gene>
    <name evidence="1" type="ORF">SAMN06265218_11248</name>
</gene>
<dbReference type="EMBL" id="FXTH01000012">
    <property type="protein sequence ID" value="SMO76477.1"/>
    <property type="molecule type" value="Genomic_DNA"/>
</dbReference>
<evidence type="ECO:0000313" key="1">
    <source>
        <dbReference type="EMBL" id="SMO76477.1"/>
    </source>
</evidence>
<dbReference type="AlphaFoldDB" id="A0A521DXN9"/>
<sequence length="58" mass="6177">MGVANITDKQSEKAFDCPFLAVTMGSGIIANCFEPVHEHANQTPVACAAAYSVSYWIA</sequence>
<evidence type="ECO:0000313" key="2">
    <source>
        <dbReference type="Proteomes" id="UP000317593"/>
    </source>
</evidence>
<dbReference type="Proteomes" id="UP000317593">
    <property type="component" value="Unassembled WGS sequence"/>
</dbReference>
<reference evidence="1 2" key="1">
    <citation type="submission" date="2017-05" db="EMBL/GenBank/DDBJ databases">
        <authorList>
            <person name="Varghese N."/>
            <person name="Submissions S."/>
        </authorList>
    </citation>
    <scope>NUCLEOTIDE SEQUENCE [LARGE SCALE GENOMIC DNA]</scope>
    <source>
        <strain evidence="1 2">DSM 21194</strain>
    </source>
</reference>
<accession>A0A521DXN9</accession>